<gene>
    <name evidence="1" type="ORF">NIG5292_00114</name>
</gene>
<sequence length="256" mass="28635">MSFESCAALVERADPDRFAALMSAPVAVRRVCFPLYAFNIEVSRAPWVTKEPMIAEMRLQWWRDALEEIGQGRGRRHEVVDALGTVLDPRAADDLDALVAARRWDVYTDAFEDMAAFDGYIEDTSGLLLWTAVRLCGQVSEDTRTDVLRYGFGVGVANWLRAIPQLQDRGRIPLVDGTPQGVRDLAERALSDMKHAKSNLRHVSAPARAVLRSGWRAEATLRAARDIPERVIEGQLDESPFARKLRLMVLSARGAF</sequence>
<dbReference type="OrthoDB" id="9814909at2"/>
<protein>
    <submittedName>
        <fullName evidence="1">Squalene synthase HpnD</fullName>
    </submittedName>
</protein>
<dbReference type="AlphaFoldDB" id="A0A0U1NHV1"/>
<organism evidence="1 2">
    <name type="scientific">Nereida ignava</name>
    <dbReference type="NCBI Taxonomy" id="282199"/>
    <lineage>
        <taxon>Bacteria</taxon>
        <taxon>Pseudomonadati</taxon>
        <taxon>Pseudomonadota</taxon>
        <taxon>Alphaproteobacteria</taxon>
        <taxon>Rhodobacterales</taxon>
        <taxon>Roseobacteraceae</taxon>
        <taxon>Nereida</taxon>
    </lineage>
</organism>
<dbReference type="SUPFAM" id="SSF48576">
    <property type="entry name" value="Terpenoid synthases"/>
    <property type="match status" value="1"/>
</dbReference>
<keyword evidence="2" id="KW-1185">Reference proteome</keyword>
<dbReference type="STRING" id="282199.GCA_001049735_00114"/>
<evidence type="ECO:0000313" key="1">
    <source>
        <dbReference type="EMBL" id="CRK74089.1"/>
    </source>
</evidence>
<dbReference type="Gene3D" id="1.10.600.10">
    <property type="entry name" value="Farnesyl Diphosphate Synthase"/>
    <property type="match status" value="1"/>
</dbReference>
<dbReference type="Pfam" id="PF00494">
    <property type="entry name" value="SQS_PSY"/>
    <property type="match status" value="1"/>
</dbReference>
<dbReference type="Proteomes" id="UP000048949">
    <property type="component" value="Unassembled WGS sequence"/>
</dbReference>
<dbReference type="EMBL" id="CVQV01000002">
    <property type="protein sequence ID" value="CRK74089.1"/>
    <property type="molecule type" value="Genomic_DNA"/>
</dbReference>
<proteinExistence type="predicted"/>
<dbReference type="InterPro" id="IPR002060">
    <property type="entry name" value="Squ/phyt_synthse"/>
</dbReference>
<reference evidence="1 2" key="1">
    <citation type="submission" date="2015-04" db="EMBL/GenBank/DDBJ databases">
        <authorList>
            <person name="Syromyatnikov M.Y."/>
            <person name="Popov V.N."/>
        </authorList>
    </citation>
    <scope>NUCLEOTIDE SEQUENCE [LARGE SCALE GENOMIC DNA]</scope>
    <source>
        <strain evidence="1 2">CECT 5292</strain>
    </source>
</reference>
<accession>A0A0U1NHV1</accession>
<evidence type="ECO:0000313" key="2">
    <source>
        <dbReference type="Proteomes" id="UP000048949"/>
    </source>
</evidence>
<name>A0A0U1NHV1_9RHOB</name>
<dbReference type="InterPro" id="IPR008949">
    <property type="entry name" value="Isoprenoid_synthase_dom_sf"/>
</dbReference>
<dbReference type="RefSeq" id="WP_048597395.1">
    <property type="nucleotide sequence ID" value="NZ_CBFHGK010000003.1"/>
</dbReference>